<evidence type="ECO:0000313" key="2">
    <source>
        <dbReference type="EMBL" id="CAH1239325.1"/>
    </source>
</evidence>
<accession>A0A8J9W4K8</accession>
<evidence type="ECO:0000313" key="3">
    <source>
        <dbReference type="Proteomes" id="UP000838412"/>
    </source>
</evidence>
<gene>
    <name evidence="2" type="primary">Hypp5805</name>
    <name evidence="2" type="ORF">BLAG_LOCUS3663</name>
</gene>
<evidence type="ECO:0000256" key="1">
    <source>
        <dbReference type="SAM" id="MobiDB-lite"/>
    </source>
</evidence>
<keyword evidence="3" id="KW-1185">Reference proteome</keyword>
<feature type="region of interest" description="Disordered" evidence="1">
    <location>
        <begin position="37"/>
        <end position="61"/>
    </location>
</feature>
<dbReference type="Proteomes" id="UP000838412">
    <property type="component" value="Chromosome 11"/>
</dbReference>
<name>A0A8J9W4K8_BRALA</name>
<dbReference type="AlphaFoldDB" id="A0A8J9W4K8"/>
<dbReference type="EMBL" id="OV696696">
    <property type="protein sequence ID" value="CAH1239325.1"/>
    <property type="molecule type" value="Genomic_DNA"/>
</dbReference>
<sequence length="61" mass="6492">MTSECLELATCPCPCPTKVARPTRIYPVTGADATRLKPADSAPARETQYATHNTTHTAMSG</sequence>
<feature type="compositionally biased region" description="Polar residues" evidence="1">
    <location>
        <begin position="48"/>
        <end position="61"/>
    </location>
</feature>
<protein>
    <submittedName>
        <fullName evidence="2">Hypp5805 protein</fullName>
    </submittedName>
</protein>
<reference evidence="2" key="1">
    <citation type="submission" date="2022-01" db="EMBL/GenBank/DDBJ databases">
        <authorList>
            <person name="Braso-Vives M."/>
        </authorList>
    </citation>
    <scope>NUCLEOTIDE SEQUENCE</scope>
</reference>
<organism evidence="2 3">
    <name type="scientific">Branchiostoma lanceolatum</name>
    <name type="common">Common lancelet</name>
    <name type="synonym">Amphioxus lanceolatum</name>
    <dbReference type="NCBI Taxonomy" id="7740"/>
    <lineage>
        <taxon>Eukaryota</taxon>
        <taxon>Metazoa</taxon>
        <taxon>Chordata</taxon>
        <taxon>Cephalochordata</taxon>
        <taxon>Leptocardii</taxon>
        <taxon>Amphioxiformes</taxon>
        <taxon>Branchiostomatidae</taxon>
        <taxon>Branchiostoma</taxon>
    </lineage>
</organism>
<proteinExistence type="predicted"/>